<keyword evidence="1" id="KW-0812">Transmembrane</keyword>
<sequence length="160" mass="18508">MKLMIIKIMIVLSSTISFLKNPMSMGLMLLMQTMMMIMLINKLMTTSWFTMMTFLMLIGGLLILFTYMSSIACNEKFKIKINLVLILLIMVMITDEMIIDSQINEKLNLIFTNNMDMSLSKIYNSKSMMITMLLVLYLLLTMVSVTKIVKHYKGPLRAFN</sequence>
<feature type="transmembrane region" description="Helical" evidence="1">
    <location>
        <begin position="46"/>
        <end position="67"/>
    </location>
</feature>
<accession>A0A7H0DHZ7</accession>
<keyword evidence="2" id="KW-0496">Mitochondrion</keyword>
<feature type="transmembrane region" description="Helical" evidence="1">
    <location>
        <begin position="79"/>
        <end position="99"/>
    </location>
</feature>
<dbReference type="RefSeq" id="YP_009994719.1">
    <property type="nucleotide sequence ID" value="NC_052876.1"/>
</dbReference>
<evidence type="ECO:0000313" key="2">
    <source>
        <dbReference type="EMBL" id="QNP08957.1"/>
    </source>
</evidence>
<feature type="transmembrane region" description="Helical" evidence="1">
    <location>
        <begin position="127"/>
        <end position="149"/>
    </location>
</feature>
<dbReference type="GeneID" id="62631721"/>
<keyword evidence="1" id="KW-1133">Transmembrane helix</keyword>
<gene>
    <name evidence="2" type="primary">ND6</name>
</gene>
<reference evidence="2" key="1">
    <citation type="journal article" date="2020" name="Mitochondrial DNA Part B Resour">
        <title>Complete mitochondrial genome of Zyginella minuta (Cicadellidae: Typhlocybinae: Zyginellini) from China, with its phylogenetic analysis.</title>
        <authorList>
            <person name="Han C."/>
            <person name="Yan B."/>
            <person name="Yu X.-F."/>
            <person name="Yang M.-F."/>
        </authorList>
    </citation>
    <scope>NUCLEOTIDE SEQUENCE</scope>
</reference>
<name>A0A7H0DHZ7_9HEMI</name>
<dbReference type="EMBL" id="MT488436">
    <property type="protein sequence ID" value="QNP08957.1"/>
    <property type="molecule type" value="Genomic_DNA"/>
</dbReference>
<evidence type="ECO:0000256" key="1">
    <source>
        <dbReference type="SAM" id="Phobius"/>
    </source>
</evidence>
<dbReference type="AlphaFoldDB" id="A0A7H0DHZ7"/>
<organism evidence="2">
    <name type="scientific">Zyginella minuta</name>
    <dbReference type="NCBI Taxonomy" id="2769890"/>
    <lineage>
        <taxon>Eukaryota</taxon>
        <taxon>Metazoa</taxon>
        <taxon>Ecdysozoa</taxon>
        <taxon>Arthropoda</taxon>
        <taxon>Hexapoda</taxon>
        <taxon>Insecta</taxon>
        <taxon>Pterygota</taxon>
        <taxon>Neoptera</taxon>
        <taxon>Paraneoptera</taxon>
        <taxon>Hemiptera</taxon>
        <taxon>Auchenorrhyncha</taxon>
        <taxon>Membracoidea</taxon>
        <taxon>Cicadellidae</taxon>
        <taxon>Typhlocybinae</taxon>
        <taxon>Typhlocybini</taxon>
        <taxon>Zyginella</taxon>
    </lineage>
</organism>
<dbReference type="CTD" id="4541"/>
<geneLocation type="mitochondrion" evidence="2"/>
<keyword evidence="1" id="KW-0472">Membrane</keyword>
<protein>
    <submittedName>
        <fullName evidence="2">NADH dehydrogenase subunit 6</fullName>
    </submittedName>
</protein>
<proteinExistence type="predicted"/>